<dbReference type="EMBL" id="NMTY01000016">
    <property type="protein sequence ID" value="PDX81152.1"/>
    <property type="molecule type" value="Genomic_DNA"/>
</dbReference>
<evidence type="ECO:0000313" key="4">
    <source>
        <dbReference type="EMBL" id="PDX81152.1"/>
    </source>
</evidence>
<dbReference type="InterPro" id="IPR011611">
    <property type="entry name" value="PfkB_dom"/>
</dbReference>
<dbReference type="PANTHER" id="PTHR10584">
    <property type="entry name" value="SUGAR KINASE"/>
    <property type="match status" value="1"/>
</dbReference>
<dbReference type="AlphaFoldDB" id="A0A2A7AQ19"/>
<comment type="caution">
    <text evidence="4">The sequence shown here is derived from an EMBL/GenBank/DDBJ whole genome shotgun (WGS) entry which is preliminary data.</text>
</comment>
<dbReference type="InterPro" id="IPR002173">
    <property type="entry name" value="Carboh/pur_kinase_PfkB_CS"/>
</dbReference>
<proteinExistence type="predicted"/>
<sequence>MKKAIAMADNCIDVYYRMDRYYLTGNSIDFALNYKAQGGDVTEMTVLGNDVFADALVERLKQRDIPLRVLKRIDRPTGMAKMDLVDGDKKHLEFHGNAMEEIELSAEDMEFVKGFDIVYAERWAKVERYIAALRQPGQIWVYDFSKRLEQPSNDALLPYLDYAFFSYDKDDDYIREFMRRTKAKGAGCVIAMLGEHGSLAYDGQRFYQQAAENVPVVNTVGAGDSYIAAFTYGVSLGESIPQCMARGKALATRIVQQFDPYLREKEQ</sequence>
<dbReference type="Gene3D" id="3.40.1190.20">
    <property type="match status" value="1"/>
</dbReference>
<organism evidence="4 5">
    <name type="scientific">Faecalibacterium prausnitzii</name>
    <dbReference type="NCBI Taxonomy" id="853"/>
    <lineage>
        <taxon>Bacteria</taxon>
        <taxon>Bacillati</taxon>
        <taxon>Bacillota</taxon>
        <taxon>Clostridia</taxon>
        <taxon>Eubacteriales</taxon>
        <taxon>Oscillospiraceae</taxon>
        <taxon>Faecalibacterium</taxon>
    </lineage>
</organism>
<protein>
    <recommendedName>
        <fullName evidence="3">Carbohydrate kinase PfkB domain-containing protein</fullName>
    </recommendedName>
</protein>
<reference evidence="4 5" key="1">
    <citation type="journal article" date="2017" name="Front. Microbiol.">
        <title>New Insights into the Diversity of the Genus Faecalibacterium.</title>
        <authorList>
            <person name="Benevides L."/>
            <person name="Burman S."/>
            <person name="Martin R."/>
            <person name="Robert V."/>
            <person name="Thomas M."/>
            <person name="Miquel S."/>
            <person name="Chain F."/>
            <person name="Sokol H."/>
            <person name="Bermudez-Humaran L.G."/>
            <person name="Morrison M."/>
            <person name="Langella P."/>
            <person name="Azevedo V.A."/>
            <person name="Chatel J.M."/>
            <person name="Soares S."/>
        </authorList>
    </citation>
    <scope>NUCLEOTIDE SEQUENCE [LARGE SCALE GENOMIC DNA]</scope>
    <source>
        <strain evidence="4 5">CNCM I 4575</strain>
    </source>
</reference>
<keyword evidence="2" id="KW-0418">Kinase</keyword>
<dbReference type="RefSeq" id="WP_097839494.1">
    <property type="nucleotide sequence ID" value="NZ_NMTY01000016.1"/>
</dbReference>
<keyword evidence="1" id="KW-0808">Transferase</keyword>
<dbReference type="InterPro" id="IPR029056">
    <property type="entry name" value="Ribokinase-like"/>
</dbReference>
<name>A0A2A7AQ19_9FIRM</name>
<dbReference type="Proteomes" id="UP000220005">
    <property type="component" value="Unassembled WGS sequence"/>
</dbReference>
<evidence type="ECO:0000256" key="1">
    <source>
        <dbReference type="ARBA" id="ARBA00022679"/>
    </source>
</evidence>
<evidence type="ECO:0000256" key="2">
    <source>
        <dbReference type="ARBA" id="ARBA00022777"/>
    </source>
</evidence>
<dbReference type="GO" id="GO:0016301">
    <property type="term" value="F:kinase activity"/>
    <property type="evidence" value="ECO:0007669"/>
    <property type="project" value="UniProtKB-KW"/>
</dbReference>
<dbReference type="SUPFAM" id="SSF53613">
    <property type="entry name" value="Ribokinase-like"/>
    <property type="match status" value="1"/>
</dbReference>
<dbReference type="PROSITE" id="PS00584">
    <property type="entry name" value="PFKB_KINASES_2"/>
    <property type="match status" value="1"/>
</dbReference>
<gene>
    <name evidence="4" type="ORF">CGS58_07765</name>
</gene>
<dbReference type="Pfam" id="PF00294">
    <property type="entry name" value="PfkB"/>
    <property type="match status" value="1"/>
</dbReference>
<accession>A0A2A7AQ19</accession>
<dbReference type="PANTHER" id="PTHR10584:SF166">
    <property type="entry name" value="RIBOKINASE"/>
    <property type="match status" value="1"/>
</dbReference>
<feature type="domain" description="Carbohydrate kinase PfkB" evidence="3">
    <location>
        <begin position="25"/>
        <end position="259"/>
    </location>
</feature>
<evidence type="ECO:0000259" key="3">
    <source>
        <dbReference type="Pfam" id="PF00294"/>
    </source>
</evidence>
<evidence type="ECO:0000313" key="5">
    <source>
        <dbReference type="Proteomes" id="UP000220005"/>
    </source>
</evidence>